<dbReference type="Pfam" id="PF06197">
    <property type="entry name" value="DUF998"/>
    <property type="match status" value="1"/>
</dbReference>
<evidence type="ECO:0000313" key="3">
    <source>
        <dbReference type="Proteomes" id="UP000571817"/>
    </source>
</evidence>
<keyword evidence="1" id="KW-0812">Transmembrane</keyword>
<feature type="transmembrane region" description="Helical" evidence="1">
    <location>
        <begin position="193"/>
        <end position="210"/>
    </location>
</feature>
<keyword evidence="3" id="KW-1185">Reference proteome</keyword>
<dbReference type="RefSeq" id="WP_179483167.1">
    <property type="nucleotide sequence ID" value="NZ_JACCFW010000001.1"/>
</dbReference>
<comment type="caution">
    <text evidence="2">The sequence shown here is derived from an EMBL/GenBank/DDBJ whole genome shotgun (WGS) entry which is preliminary data.</text>
</comment>
<evidence type="ECO:0000313" key="2">
    <source>
        <dbReference type="EMBL" id="NYJ76066.1"/>
    </source>
</evidence>
<feature type="transmembrane region" description="Helical" evidence="1">
    <location>
        <begin position="76"/>
        <end position="94"/>
    </location>
</feature>
<feature type="transmembrane region" description="Helical" evidence="1">
    <location>
        <begin position="7"/>
        <end position="27"/>
    </location>
</feature>
<dbReference type="AlphaFoldDB" id="A0A853DET2"/>
<feature type="transmembrane region" description="Helical" evidence="1">
    <location>
        <begin position="125"/>
        <end position="147"/>
    </location>
</feature>
<keyword evidence="1" id="KW-0472">Membrane</keyword>
<dbReference type="EMBL" id="JACCFW010000001">
    <property type="protein sequence ID" value="NYJ76066.1"/>
    <property type="molecule type" value="Genomic_DNA"/>
</dbReference>
<feature type="transmembrane region" description="Helical" evidence="1">
    <location>
        <begin position="159"/>
        <end position="181"/>
    </location>
</feature>
<proteinExistence type="predicted"/>
<keyword evidence="1" id="KW-1133">Transmembrane helix</keyword>
<evidence type="ECO:0008006" key="4">
    <source>
        <dbReference type="Google" id="ProtNLM"/>
    </source>
</evidence>
<feature type="transmembrane region" description="Helical" evidence="1">
    <location>
        <begin position="49"/>
        <end position="69"/>
    </location>
</feature>
<evidence type="ECO:0000256" key="1">
    <source>
        <dbReference type="SAM" id="Phobius"/>
    </source>
</evidence>
<sequence length="229" mass="24261">MTRRTVAWPLALVAAVLYSSFLLSYVVRRGQHADFVSQLELPGAPYAEWYRASDVLAGLALLVIAWLCWPDRHVRTAVRWACVMVAVVGAGSLLDGSTSMDCASGTGATCDLGDHSVPGLLHQLIVGHTLSGLAGFAAAGIGAACCARASHPAHPGWMRVHIVLAAGIGLCGLADLALLLANVDMGLVERLRILLVSAWIASVPWTVRAVRHDAWARSTHDADTRAVRS</sequence>
<dbReference type="Proteomes" id="UP000571817">
    <property type="component" value="Unassembled WGS sequence"/>
</dbReference>
<organism evidence="2 3">
    <name type="scientific">Allobranchiibius huperziae</name>
    <dbReference type="NCBI Taxonomy" id="1874116"/>
    <lineage>
        <taxon>Bacteria</taxon>
        <taxon>Bacillati</taxon>
        <taxon>Actinomycetota</taxon>
        <taxon>Actinomycetes</taxon>
        <taxon>Micrococcales</taxon>
        <taxon>Dermacoccaceae</taxon>
        <taxon>Allobranchiibius</taxon>
    </lineage>
</organism>
<dbReference type="InterPro" id="IPR009339">
    <property type="entry name" value="DUF998"/>
</dbReference>
<reference evidence="2 3" key="1">
    <citation type="submission" date="2020-07" db="EMBL/GenBank/DDBJ databases">
        <title>Sequencing the genomes of 1000 actinobacteria strains.</title>
        <authorList>
            <person name="Klenk H.-P."/>
        </authorList>
    </citation>
    <scope>NUCLEOTIDE SEQUENCE [LARGE SCALE GENOMIC DNA]</scope>
    <source>
        <strain evidence="2 3">DSM 29531</strain>
    </source>
</reference>
<protein>
    <recommendedName>
        <fullName evidence="4">DUF998 domain-containing protein</fullName>
    </recommendedName>
</protein>
<name>A0A853DET2_9MICO</name>
<gene>
    <name evidence="2" type="ORF">HNR15_003029</name>
</gene>
<accession>A0A853DET2</accession>